<protein>
    <submittedName>
        <fullName evidence="8">MFS domain-containing protein</fullName>
    </submittedName>
</protein>
<dbReference type="Gene3D" id="1.20.1250.20">
    <property type="entry name" value="MFS general substrate transporter like domains"/>
    <property type="match status" value="2"/>
</dbReference>
<dbReference type="GO" id="GO:0016020">
    <property type="term" value="C:membrane"/>
    <property type="evidence" value="ECO:0007669"/>
    <property type="project" value="UniProtKB-SubCell"/>
</dbReference>
<feature type="transmembrane region" description="Helical" evidence="6">
    <location>
        <begin position="387"/>
        <end position="406"/>
    </location>
</feature>
<feature type="transmembrane region" description="Helical" evidence="6">
    <location>
        <begin position="444"/>
        <end position="465"/>
    </location>
</feature>
<dbReference type="SUPFAM" id="SSF103473">
    <property type="entry name" value="MFS general substrate transporter"/>
    <property type="match status" value="2"/>
</dbReference>
<accession>A0A0N4ZAN6</accession>
<feature type="transmembrane region" description="Helical" evidence="6">
    <location>
        <begin position="21"/>
        <end position="46"/>
    </location>
</feature>
<feature type="transmembrane region" description="Helical" evidence="6">
    <location>
        <begin position="109"/>
        <end position="126"/>
    </location>
</feature>
<evidence type="ECO:0000256" key="3">
    <source>
        <dbReference type="ARBA" id="ARBA00022692"/>
    </source>
</evidence>
<dbReference type="InterPro" id="IPR050930">
    <property type="entry name" value="MFS_Vesicular_Transporter"/>
</dbReference>
<feature type="transmembrane region" description="Helical" evidence="6">
    <location>
        <begin position="233"/>
        <end position="255"/>
    </location>
</feature>
<keyword evidence="2" id="KW-0813">Transport</keyword>
<organism evidence="7 8">
    <name type="scientific">Parastrongyloides trichosuri</name>
    <name type="common">Possum-specific nematode worm</name>
    <dbReference type="NCBI Taxonomy" id="131310"/>
    <lineage>
        <taxon>Eukaryota</taxon>
        <taxon>Metazoa</taxon>
        <taxon>Ecdysozoa</taxon>
        <taxon>Nematoda</taxon>
        <taxon>Chromadorea</taxon>
        <taxon>Rhabditida</taxon>
        <taxon>Tylenchina</taxon>
        <taxon>Panagrolaimomorpha</taxon>
        <taxon>Strongyloidoidea</taxon>
        <taxon>Strongyloididae</taxon>
        <taxon>Parastrongyloides</taxon>
    </lineage>
</organism>
<dbReference type="GO" id="GO:0022857">
    <property type="term" value="F:transmembrane transporter activity"/>
    <property type="evidence" value="ECO:0007669"/>
    <property type="project" value="InterPro"/>
</dbReference>
<evidence type="ECO:0000256" key="5">
    <source>
        <dbReference type="ARBA" id="ARBA00023136"/>
    </source>
</evidence>
<reference evidence="8" key="1">
    <citation type="submission" date="2017-02" db="UniProtKB">
        <authorList>
            <consortium name="WormBaseParasite"/>
        </authorList>
    </citation>
    <scope>IDENTIFICATION</scope>
</reference>
<feature type="transmembrane region" description="Helical" evidence="6">
    <location>
        <begin position="84"/>
        <end position="103"/>
    </location>
</feature>
<evidence type="ECO:0000256" key="2">
    <source>
        <dbReference type="ARBA" id="ARBA00022448"/>
    </source>
</evidence>
<name>A0A0N4ZAN6_PARTI</name>
<evidence type="ECO:0000313" key="8">
    <source>
        <dbReference type="WBParaSite" id="PTRK_0000454000.1"/>
    </source>
</evidence>
<feature type="transmembrane region" description="Helical" evidence="6">
    <location>
        <begin position="350"/>
        <end position="367"/>
    </location>
</feature>
<feature type="transmembrane region" description="Helical" evidence="6">
    <location>
        <begin position="262"/>
        <end position="284"/>
    </location>
</feature>
<dbReference type="InterPro" id="IPR011701">
    <property type="entry name" value="MFS"/>
</dbReference>
<evidence type="ECO:0000256" key="1">
    <source>
        <dbReference type="ARBA" id="ARBA00004141"/>
    </source>
</evidence>
<proteinExistence type="predicted"/>
<evidence type="ECO:0000256" key="6">
    <source>
        <dbReference type="SAM" id="Phobius"/>
    </source>
</evidence>
<keyword evidence="3 6" id="KW-0812">Transmembrane</keyword>
<evidence type="ECO:0000313" key="7">
    <source>
        <dbReference type="Proteomes" id="UP000038045"/>
    </source>
</evidence>
<dbReference type="InterPro" id="IPR036259">
    <property type="entry name" value="MFS_trans_sf"/>
</dbReference>
<sequence>MNEDKNTEKHTLFKSFHLKEWILLSLLLFSNTISPMTFLCISPFFADVSLSKGLSLTLEGIIFAIFSFCGFLLSPFVGRMIPIFGVRYIYTLGLTLLSLGTLIFSTTNLINSGIWFFITTFILRVLQSMGYTMMYTTTYAIASKDFPTLMSTIIGLSKAGTVQKFACSMILVPSFKQCKDIVTKEHGFVESLQTSAIVSGLYASSYSLGCFFGPFIGSALVEHVGYKESLSLIAALCFVSSMGNTMIFTTTYVIIVKYFPKLISSMLSITENGVGIGYTVGPVIGGSLYEYVGYPYPFLVFGIISSLTTVVAFYCISPHSNEDIMKPDDKENMKNMKHLTWSEVIKIKDIWCIAITLVVVGTALSFHESTLAIGGKEINLSYTEVGILFLAIGGMCSIFSPVWEYITSKYFYLNNYLIILGYVSLTLSFFCMSPLSFIEYKPSIILYGLCLSWMGFASSLLYVPAFRQCMSIITKEHGFAESLETLSILAAIYSLSISVGTCLGPSIGSILVENLGYRKSLSVIAILCFSSVCFIYLNIILSL</sequence>
<dbReference type="Pfam" id="PF07690">
    <property type="entry name" value="MFS_1"/>
    <property type="match status" value="2"/>
</dbReference>
<feature type="transmembrane region" description="Helical" evidence="6">
    <location>
        <begin position="486"/>
        <end position="508"/>
    </location>
</feature>
<keyword evidence="5 6" id="KW-0472">Membrane</keyword>
<evidence type="ECO:0000256" key="4">
    <source>
        <dbReference type="ARBA" id="ARBA00022989"/>
    </source>
</evidence>
<feature type="transmembrane region" description="Helical" evidence="6">
    <location>
        <begin position="296"/>
        <end position="316"/>
    </location>
</feature>
<dbReference type="PANTHER" id="PTHR23506:SF26">
    <property type="entry name" value="MFS-TYPE TRANSPORTER SLC18B1"/>
    <property type="match status" value="1"/>
</dbReference>
<feature type="transmembrane region" description="Helical" evidence="6">
    <location>
        <begin position="418"/>
        <end position="438"/>
    </location>
</feature>
<feature type="transmembrane region" description="Helical" evidence="6">
    <location>
        <begin position="520"/>
        <end position="541"/>
    </location>
</feature>
<keyword evidence="4 6" id="KW-1133">Transmembrane helix</keyword>
<dbReference type="PANTHER" id="PTHR23506">
    <property type="entry name" value="GH10249P"/>
    <property type="match status" value="1"/>
</dbReference>
<dbReference type="AlphaFoldDB" id="A0A0N4ZAN6"/>
<dbReference type="WBParaSite" id="PTRK_0000454000.1">
    <property type="protein sequence ID" value="PTRK_0000454000.1"/>
    <property type="gene ID" value="PTRK_0000454000"/>
</dbReference>
<feature type="transmembrane region" description="Helical" evidence="6">
    <location>
        <begin position="201"/>
        <end position="221"/>
    </location>
</feature>
<dbReference type="Proteomes" id="UP000038045">
    <property type="component" value="Unplaced"/>
</dbReference>
<keyword evidence="7" id="KW-1185">Reference proteome</keyword>
<comment type="subcellular location">
    <subcellularLocation>
        <location evidence="1">Membrane</location>
        <topology evidence="1">Multi-pass membrane protein</topology>
    </subcellularLocation>
</comment>
<feature type="transmembrane region" description="Helical" evidence="6">
    <location>
        <begin position="58"/>
        <end position="77"/>
    </location>
</feature>
<dbReference type="STRING" id="131310.A0A0N4ZAN6"/>